<dbReference type="CDD" id="cd01557">
    <property type="entry name" value="BCAT_beta_family"/>
    <property type="match status" value="1"/>
</dbReference>
<dbReference type="InterPro" id="IPR043132">
    <property type="entry name" value="BCAT-like_C"/>
</dbReference>
<name>A0A059BJI8_EUCGR</name>
<dbReference type="FunCoup" id="A0A059BJI8">
    <property type="interactions" value="1318"/>
</dbReference>
<dbReference type="GO" id="GO:0004084">
    <property type="term" value="F:branched-chain-amino-acid transaminase activity"/>
    <property type="evidence" value="ECO:0000318"/>
    <property type="project" value="GO_Central"/>
</dbReference>
<reference evidence="10" key="1">
    <citation type="submission" date="2013-07" db="EMBL/GenBank/DDBJ databases">
        <title>The genome of Eucalyptus grandis.</title>
        <authorList>
            <person name="Schmutz J."/>
            <person name="Hayes R."/>
            <person name="Myburg A."/>
            <person name="Tuskan G."/>
            <person name="Grattapaglia D."/>
            <person name="Rokhsar D.S."/>
        </authorList>
    </citation>
    <scope>NUCLEOTIDE SEQUENCE</scope>
    <source>
        <tissue evidence="10">Leaf extractions</tissue>
    </source>
</reference>
<evidence type="ECO:0000256" key="3">
    <source>
        <dbReference type="ARBA" id="ARBA00022576"/>
    </source>
</evidence>
<comment type="catalytic activity">
    <reaction evidence="9">
        <text>L-valine + 2-oxoglutarate = 3-methyl-2-oxobutanoate + L-glutamate</text>
        <dbReference type="Rhea" id="RHEA:24813"/>
        <dbReference type="ChEBI" id="CHEBI:11851"/>
        <dbReference type="ChEBI" id="CHEBI:16810"/>
        <dbReference type="ChEBI" id="CHEBI:29985"/>
        <dbReference type="ChEBI" id="CHEBI:57762"/>
        <dbReference type="EC" id="2.6.1.42"/>
    </reaction>
</comment>
<dbReference type="Gramene" id="KCW66273">
    <property type="protein sequence ID" value="KCW66273"/>
    <property type="gene ID" value="EUGRSUZ_F00105"/>
</dbReference>
<keyword evidence="5 8" id="KW-0663">Pyridoxal phosphate</keyword>
<dbReference type="FunFam" id="3.30.470.10:FF:000003">
    <property type="entry name" value="Branched-chain-amino-acid aminotransferase"/>
    <property type="match status" value="1"/>
</dbReference>
<dbReference type="Pfam" id="PF01063">
    <property type="entry name" value="Aminotran_4"/>
    <property type="match status" value="1"/>
</dbReference>
<dbReference type="GO" id="GO:0009082">
    <property type="term" value="P:branched-chain amino acid biosynthetic process"/>
    <property type="evidence" value="ECO:0007669"/>
    <property type="project" value="UniProtKB-KW"/>
</dbReference>
<dbReference type="InterPro" id="IPR005786">
    <property type="entry name" value="B_amino_transII"/>
</dbReference>
<dbReference type="Gene3D" id="3.20.10.10">
    <property type="entry name" value="D-amino Acid Aminotransferase, subunit A, domain 2"/>
    <property type="match status" value="1"/>
</dbReference>
<dbReference type="InterPro" id="IPR018300">
    <property type="entry name" value="Aminotrans_IV_CS"/>
</dbReference>
<dbReference type="SUPFAM" id="SSF56752">
    <property type="entry name" value="D-aminoacid aminotransferase-like PLP-dependent enzymes"/>
    <property type="match status" value="1"/>
</dbReference>
<dbReference type="Gene3D" id="3.30.470.10">
    <property type="match status" value="1"/>
</dbReference>
<dbReference type="AlphaFoldDB" id="A0A059BJI8"/>
<dbReference type="NCBIfam" id="TIGR01123">
    <property type="entry name" value="ilvE_II"/>
    <property type="match status" value="1"/>
</dbReference>
<dbReference type="PROSITE" id="PS00770">
    <property type="entry name" value="AA_TRANSFER_CLASS_4"/>
    <property type="match status" value="1"/>
</dbReference>
<dbReference type="GO" id="GO:0008652">
    <property type="term" value="P:amino acid biosynthetic process"/>
    <property type="evidence" value="ECO:0007669"/>
    <property type="project" value="UniProtKB-KW"/>
</dbReference>
<comment type="similarity">
    <text evidence="2 7">Belongs to the class-IV pyridoxal-phosphate-dependent aminotransferase family.</text>
</comment>
<dbReference type="eggNOG" id="KOG0975">
    <property type="taxonomic scope" value="Eukaryota"/>
</dbReference>
<dbReference type="EMBL" id="KK198758">
    <property type="protein sequence ID" value="KCW66273.1"/>
    <property type="molecule type" value="Genomic_DNA"/>
</dbReference>
<gene>
    <name evidence="10" type="ORF">EUGRSUZ_F00105</name>
</gene>
<dbReference type="KEGG" id="egr:104447807"/>
<dbReference type="GO" id="GO:0005737">
    <property type="term" value="C:cytoplasm"/>
    <property type="evidence" value="ECO:0007669"/>
    <property type="project" value="UniProtKB-ARBA"/>
</dbReference>
<evidence type="ECO:0000256" key="8">
    <source>
        <dbReference type="RuleBase" id="RU004516"/>
    </source>
</evidence>
<comment type="catalytic activity">
    <reaction evidence="9">
        <text>L-isoleucine + 2-oxoglutarate = (S)-3-methyl-2-oxopentanoate + L-glutamate</text>
        <dbReference type="Rhea" id="RHEA:24801"/>
        <dbReference type="ChEBI" id="CHEBI:16810"/>
        <dbReference type="ChEBI" id="CHEBI:29985"/>
        <dbReference type="ChEBI" id="CHEBI:35146"/>
        <dbReference type="ChEBI" id="CHEBI:58045"/>
        <dbReference type="EC" id="2.6.1.42"/>
    </reaction>
</comment>
<feature type="modified residue" description="N6-(pyridoxal phosphate)lysine" evidence="6">
    <location>
        <position position="240"/>
    </location>
</feature>
<dbReference type="EC" id="2.6.1.42" evidence="9"/>
<sequence length="393" mass="43147">MVSRSLVCRRIVPSLGNGSRSSLSKFGRCWGYTSQAASSLLQACEPSVYSTRKEEDEYADVDWDNLGFGLMPTDYMYQMKCGQNGTFERGQVKPYGNIELSPSAGVLNYGQGLFEGLKAYRKENGSLLLFRPDQNAIRMKVGADRMCMPAPSVEQFVDAVRETALANSRWVPPPGKGSLYIRPLLIGSGPILGLAPAPEFTFLIYASPVSNYFKEGTAPLSLYVEDEFDRASRGGTGGIKTITNYAPVLKALGRAKSRGFSDVLYLDSVDKKNLEEVSSCNIFVLKGNVLSTPTTKGTILSGVTRKSIIQISRDLGYQVEERAIPVEELMEAEEVFCTGTAVVVASVGSITYKDKRIEFRTGAQTACQRLYDILVGIQMGQIKDKYGWIVEIN</sequence>
<dbReference type="STRING" id="71139.A0A059BJI8"/>
<evidence type="ECO:0000256" key="6">
    <source>
        <dbReference type="PIRSR" id="PIRSR006468-1"/>
    </source>
</evidence>
<dbReference type="GO" id="GO:0052654">
    <property type="term" value="F:L-leucine-2-oxoglutarate transaminase activity"/>
    <property type="evidence" value="ECO:0007669"/>
    <property type="project" value="RHEA"/>
</dbReference>
<dbReference type="PANTHER" id="PTHR42825:SF29">
    <property type="entry name" value="BRANCHED-CHAIN-AMINO-ACID AMINOTRANSFERASE"/>
    <property type="match status" value="1"/>
</dbReference>
<organism evidence="10">
    <name type="scientific">Eucalyptus grandis</name>
    <name type="common">Flooded gum</name>
    <dbReference type="NCBI Taxonomy" id="71139"/>
    <lineage>
        <taxon>Eukaryota</taxon>
        <taxon>Viridiplantae</taxon>
        <taxon>Streptophyta</taxon>
        <taxon>Embryophyta</taxon>
        <taxon>Tracheophyta</taxon>
        <taxon>Spermatophyta</taxon>
        <taxon>Magnoliopsida</taxon>
        <taxon>eudicotyledons</taxon>
        <taxon>Gunneridae</taxon>
        <taxon>Pentapetalae</taxon>
        <taxon>rosids</taxon>
        <taxon>malvids</taxon>
        <taxon>Myrtales</taxon>
        <taxon>Myrtaceae</taxon>
        <taxon>Myrtoideae</taxon>
        <taxon>Eucalypteae</taxon>
        <taxon>Eucalyptus</taxon>
    </lineage>
</organism>
<protein>
    <recommendedName>
        <fullName evidence="9">Branched-chain-amino-acid aminotransferase</fullName>
        <ecNumber evidence="9">2.6.1.42</ecNumber>
    </recommendedName>
</protein>
<comment type="catalytic activity">
    <reaction evidence="9">
        <text>L-leucine + 2-oxoglutarate = 4-methyl-2-oxopentanoate + L-glutamate</text>
        <dbReference type="Rhea" id="RHEA:18321"/>
        <dbReference type="ChEBI" id="CHEBI:16810"/>
        <dbReference type="ChEBI" id="CHEBI:17865"/>
        <dbReference type="ChEBI" id="CHEBI:29985"/>
        <dbReference type="ChEBI" id="CHEBI:57427"/>
        <dbReference type="EC" id="2.6.1.42"/>
    </reaction>
</comment>
<dbReference type="InterPro" id="IPR036038">
    <property type="entry name" value="Aminotransferase-like"/>
</dbReference>
<dbReference type="NCBIfam" id="NF009897">
    <property type="entry name" value="PRK13357.1"/>
    <property type="match status" value="1"/>
</dbReference>
<keyword evidence="9" id="KW-0028">Amino-acid biosynthesis</keyword>
<keyword evidence="3 9" id="KW-0032">Aminotransferase</keyword>
<proteinExistence type="inferred from homology"/>
<evidence type="ECO:0000256" key="9">
    <source>
        <dbReference type="RuleBase" id="RU004517"/>
    </source>
</evidence>
<comment type="cofactor">
    <cofactor evidence="1 8">
        <name>pyridoxal 5'-phosphate</name>
        <dbReference type="ChEBI" id="CHEBI:597326"/>
    </cofactor>
</comment>
<keyword evidence="9" id="KW-0100">Branched-chain amino acid biosynthesis</keyword>
<evidence type="ECO:0000256" key="7">
    <source>
        <dbReference type="RuleBase" id="RU004106"/>
    </source>
</evidence>
<dbReference type="FunFam" id="3.20.10.10:FF:000003">
    <property type="entry name" value="Branched-chain-amino-acid aminotransferase"/>
    <property type="match status" value="1"/>
</dbReference>
<evidence type="ECO:0000256" key="5">
    <source>
        <dbReference type="ARBA" id="ARBA00022898"/>
    </source>
</evidence>
<dbReference type="GO" id="GO:0052656">
    <property type="term" value="F:L-isoleucine-2-oxoglutarate transaminase activity"/>
    <property type="evidence" value="ECO:0007669"/>
    <property type="project" value="RHEA"/>
</dbReference>
<dbReference type="GO" id="GO:0052655">
    <property type="term" value="F:L-valine-2-oxoglutarate transaminase activity"/>
    <property type="evidence" value="ECO:0007669"/>
    <property type="project" value="RHEA"/>
</dbReference>
<evidence type="ECO:0000256" key="1">
    <source>
        <dbReference type="ARBA" id="ARBA00001933"/>
    </source>
</evidence>
<dbReference type="OrthoDB" id="409992at2759"/>
<dbReference type="InterPro" id="IPR033939">
    <property type="entry name" value="BCAT_family"/>
</dbReference>
<evidence type="ECO:0000313" key="10">
    <source>
        <dbReference type="EMBL" id="KCW66273.1"/>
    </source>
</evidence>
<evidence type="ECO:0000256" key="4">
    <source>
        <dbReference type="ARBA" id="ARBA00022679"/>
    </source>
</evidence>
<dbReference type="InParanoid" id="A0A059BJI8"/>
<dbReference type="InterPro" id="IPR001544">
    <property type="entry name" value="Aminotrans_IV"/>
</dbReference>
<dbReference type="OMA" id="ISIEWTA"/>
<dbReference type="PANTHER" id="PTHR42825">
    <property type="entry name" value="AMINO ACID AMINOTRANSFERASE"/>
    <property type="match status" value="1"/>
</dbReference>
<accession>A0A059BJI8</accession>
<dbReference type="InterPro" id="IPR043131">
    <property type="entry name" value="BCAT-like_N"/>
</dbReference>
<dbReference type="PIRSF" id="PIRSF006468">
    <property type="entry name" value="BCAT1"/>
    <property type="match status" value="1"/>
</dbReference>
<keyword evidence="4 9" id="KW-0808">Transferase</keyword>
<evidence type="ECO:0000256" key="2">
    <source>
        <dbReference type="ARBA" id="ARBA00009320"/>
    </source>
</evidence>